<dbReference type="InterPro" id="IPR029063">
    <property type="entry name" value="SAM-dependent_MTases_sf"/>
</dbReference>
<sequence>MTPTPLAPLLAKRIDKEGPLSVGAYMAEALGHPEFGYYMTRDPLGAEGDFTTAPEISQLFGEMIGGFLLASWAAMAAPRPVTLAEFGPGRGTLMADMLRVAKLRPDFLEAAEAVLLETSPVLRSRQRETLSSPPLPLRWIEDAAALPSGPLLLIANEFFDCLPIRQFVRAGTGPLFRERLVTTGEMPGQLAYCLSEETYSPPPGAAAHGPPEEIVETCAPAHALIEVLIPRLTAAPGLVLIIDYGAGRRGSGDTFQAVKNHQFHHPLALPGEADLTAHVNFAALADTARRGGLGVYGPISQSRFLTALGLPARADQLAGANPAAKAAIAQQVERLVGQDQMGTLFQVLCLTSPGSPVPPGMA</sequence>
<dbReference type="RefSeq" id="WP_013300770.1">
    <property type="nucleotide sequence ID" value="NC_014414.1"/>
</dbReference>
<keyword evidence="4" id="KW-1185">Reference proteome</keyword>
<dbReference type="InterPro" id="IPR038375">
    <property type="entry name" value="NDUFAF7_sf"/>
</dbReference>
<evidence type="ECO:0000256" key="1">
    <source>
        <dbReference type="ARBA" id="ARBA00022603"/>
    </source>
</evidence>
<accession>E0TC03</accession>
<dbReference type="AlphaFoldDB" id="E0TC03"/>
<dbReference type="PANTHER" id="PTHR12049">
    <property type="entry name" value="PROTEIN ARGININE METHYLTRANSFERASE NDUFAF7, MITOCHONDRIAL"/>
    <property type="match status" value="1"/>
</dbReference>
<dbReference type="PANTHER" id="PTHR12049:SF7">
    <property type="entry name" value="PROTEIN ARGININE METHYLTRANSFERASE NDUFAF7, MITOCHONDRIAL"/>
    <property type="match status" value="1"/>
</dbReference>
<proteinExistence type="predicted"/>
<dbReference type="eggNOG" id="COG1565">
    <property type="taxonomic scope" value="Bacteria"/>
</dbReference>
<gene>
    <name evidence="3" type="ordered locus">PB2503_08704</name>
</gene>
<dbReference type="GO" id="GO:0032259">
    <property type="term" value="P:methylation"/>
    <property type="evidence" value="ECO:0007669"/>
    <property type="project" value="UniProtKB-KW"/>
</dbReference>
<evidence type="ECO:0000313" key="3">
    <source>
        <dbReference type="EMBL" id="ADM09796.1"/>
    </source>
</evidence>
<dbReference type="InterPro" id="IPR003788">
    <property type="entry name" value="NDUFAF7"/>
</dbReference>
<dbReference type="Pfam" id="PF02636">
    <property type="entry name" value="Methyltransf_28"/>
    <property type="match status" value="1"/>
</dbReference>
<dbReference type="Proteomes" id="UP000001302">
    <property type="component" value="Chromosome"/>
</dbReference>
<keyword evidence="2" id="KW-0808">Transferase</keyword>
<evidence type="ECO:0000313" key="4">
    <source>
        <dbReference type="Proteomes" id="UP000001302"/>
    </source>
</evidence>
<organism evidence="3 4">
    <name type="scientific">Parvularcula bermudensis (strain ATCC BAA-594 / HTCC2503 / KCTC 12087)</name>
    <dbReference type="NCBI Taxonomy" id="314260"/>
    <lineage>
        <taxon>Bacteria</taxon>
        <taxon>Pseudomonadati</taxon>
        <taxon>Pseudomonadota</taxon>
        <taxon>Alphaproteobacteria</taxon>
        <taxon>Parvularculales</taxon>
        <taxon>Parvularculaceae</taxon>
        <taxon>Parvularcula</taxon>
    </lineage>
</organism>
<reference evidence="3 4" key="2">
    <citation type="journal article" date="2011" name="J. Bacteriol.">
        <title>Complete genome sequence of strain HTCC2503T of Parvularcula bermudensis, the type species of the order "Parvularculales" in the class Alphaproteobacteria.</title>
        <authorList>
            <person name="Oh H.M."/>
            <person name="Kang I."/>
            <person name="Vergin K.L."/>
            <person name="Kang D."/>
            <person name="Rhee K.H."/>
            <person name="Giovannoni S.J."/>
            <person name="Cho J.C."/>
        </authorList>
    </citation>
    <scope>NUCLEOTIDE SEQUENCE [LARGE SCALE GENOMIC DNA]</scope>
    <source>
        <strain evidence="4">ATCC BAA-594 / HTCC2503 / KCTC 12087</strain>
    </source>
</reference>
<reference evidence="4" key="1">
    <citation type="submission" date="2010-08" db="EMBL/GenBank/DDBJ databases">
        <title>Genome sequence of Parvularcula bermudensis HTCC2503.</title>
        <authorList>
            <person name="Kang D.-M."/>
            <person name="Oh H.-M."/>
            <person name="Cho J.-C."/>
        </authorList>
    </citation>
    <scope>NUCLEOTIDE SEQUENCE [LARGE SCALE GENOMIC DNA]</scope>
    <source>
        <strain evidence="4">ATCC BAA-594 / HTCC2503 / KCTC 12087</strain>
    </source>
</reference>
<dbReference type="EMBL" id="CP002156">
    <property type="protein sequence ID" value="ADM09796.1"/>
    <property type="molecule type" value="Genomic_DNA"/>
</dbReference>
<dbReference type="Gene3D" id="3.40.50.12710">
    <property type="match status" value="1"/>
</dbReference>
<evidence type="ECO:0000256" key="2">
    <source>
        <dbReference type="ARBA" id="ARBA00022679"/>
    </source>
</evidence>
<dbReference type="HOGENOM" id="CLU_024840_3_0_5"/>
<protein>
    <recommendedName>
        <fullName evidence="5">ATP synthase beta subunit/transription termination factor rho</fullName>
    </recommendedName>
</protein>
<dbReference type="SUPFAM" id="SSF53335">
    <property type="entry name" value="S-adenosyl-L-methionine-dependent methyltransferases"/>
    <property type="match status" value="1"/>
</dbReference>
<dbReference type="STRING" id="314260.PB2503_08704"/>
<dbReference type="GO" id="GO:0035243">
    <property type="term" value="F:protein-arginine omega-N symmetric methyltransferase activity"/>
    <property type="evidence" value="ECO:0007669"/>
    <property type="project" value="TreeGrafter"/>
</dbReference>
<dbReference type="KEGG" id="pbr:PB2503_08704"/>
<keyword evidence="1" id="KW-0489">Methyltransferase</keyword>
<evidence type="ECO:0008006" key="5">
    <source>
        <dbReference type="Google" id="ProtNLM"/>
    </source>
</evidence>
<name>E0TC03_PARBH</name>